<reference evidence="1 2" key="1">
    <citation type="submission" date="2018-07" db="EMBL/GenBank/DDBJ databases">
        <title>Complete genome sequence of a Pseudomonas plecoglossicida strain pathogenic to the marine fish, Larimichthys crocea.</title>
        <authorList>
            <person name="Tao Z."/>
        </authorList>
    </citation>
    <scope>NUCLEOTIDE SEQUENCE [LARGE SCALE GENOMIC DNA]</scope>
    <source>
        <strain evidence="1 2">XSDHY-P</strain>
    </source>
</reference>
<dbReference type="Proteomes" id="UP000256503">
    <property type="component" value="Chromosome"/>
</dbReference>
<dbReference type="GeneID" id="49612307"/>
<name>A0AAD0VSA6_PSEDL</name>
<proteinExistence type="predicted"/>
<protein>
    <recommendedName>
        <fullName evidence="3">Antitoxin Xre/MbcA/ParS-like toxin-binding domain-containing protein</fullName>
    </recommendedName>
</protein>
<evidence type="ECO:0008006" key="3">
    <source>
        <dbReference type="Google" id="ProtNLM"/>
    </source>
</evidence>
<evidence type="ECO:0000313" key="1">
    <source>
        <dbReference type="EMBL" id="AXM94797.1"/>
    </source>
</evidence>
<accession>A0AAD0VSA6</accession>
<dbReference type="EMBL" id="CP031146">
    <property type="protein sequence ID" value="AXM94797.1"/>
    <property type="molecule type" value="Genomic_DNA"/>
</dbReference>
<sequence length="228" mass="24683">MAQAADIFSISHPAVGNVRELLARLEKAKGRAQSKTGIVIEVNADSAKQLDVYVSALEMLGQYFSARVAGAPEEAVKLIVQALVPAKPVTSTQLKQAQMLAKAKTAVLQSGDWVSAGEIASLANFSSANPSSQSSKWKRDKRLFAIRHEGVDYFPLYGLDETASYRPLPALKEIVSALEAVKDGWEMAYWFMSVNSWLGGKRPQDLLRSAPQQVLVAAQEEVAGITHG</sequence>
<organism evidence="1 2">
    <name type="scientific">Pseudomonas plecoglossicida</name>
    <dbReference type="NCBI Taxonomy" id="70775"/>
    <lineage>
        <taxon>Bacteria</taxon>
        <taxon>Pseudomonadati</taxon>
        <taxon>Pseudomonadota</taxon>
        <taxon>Gammaproteobacteria</taxon>
        <taxon>Pseudomonadales</taxon>
        <taxon>Pseudomonadaceae</taxon>
        <taxon>Pseudomonas</taxon>
    </lineage>
</organism>
<evidence type="ECO:0000313" key="2">
    <source>
        <dbReference type="Proteomes" id="UP000256503"/>
    </source>
</evidence>
<gene>
    <name evidence="1" type="ORF">DVB73_02640</name>
</gene>
<dbReference type="AlphaFoldDB" id="A0AAD0VSA6"/>
<dbReference type="RefSeq" id="WP_016391729.1">
    <property type="nucleotide sequence ID" value="NZ_BSOM01000036.1"/>
</dbReference>